<reference evidence="1 2" key="1">
    <citation type="submission" date="2019-07" db="EMBL/GenBank/DDBJ databases">
        <title>Genome sequencing of lignin-degrading bacterial isolates.</title>
        <authorList>
            <person name="Gladden J."/>
        </authorList>
    </citation>
    <scope>NUCLEOTIDE SEQUENCE [LARGE SCALE GENOMIC DNA]</scope>
    <source>
        <strain evidence="1 2">J45</strain>
    </source>
</reference>
<accession>A0A562DHM3</accession>
<evidence type="ECO:0000313" key="2">
    <source>
        <dbReference type="Proteomes" id="UP000317573"/>
    </source>
</evidence>
<proteinExistence type="predicted"/>
<dbReference type="Proteomes" id="UP000317573">
    <property type="component" value="Unassembled WGS sequence"/>
</dbReference>
<evidence type="ECO:0000313" key="1">
    <source>
        <dbReference type="EMBL" id="TWH09149.1"/>
    </source>
</evidence>
<sequence>MPAPQTTDPTALLGRWELTGFSEQDAGHRSGSYAIIFRDRSLYTPETISPAGGETLEITDSDGEVHFSMRGGAKVPWTSAEKEQGVLTDSIEDQDGRIVSSVAPYLRMERLVDGTWVSKYSDSDLDMNSNLFTDGPDLILMVTTIVDELYVTKYFYRFSPA</sequence>
<protein>
    <submittedName>
        <fullName evidence="1">Uncharacterized protein</fullName>
    </submittedName>
</protein>
<organism evidence="1 2">
    <name type="scientific">Rhodococcus rhodochrous J45</name>
    <dbReference type="NCBI Taxonomy" id="935266"/>
    <lineage>
        <taxon>Bacteria</taxon>
        <taxon>Bacillati</taxon>
        <taxon>Actinomycetota</taxon>
        <taxon>Actinomycetes</taxon>
        <taxon>Mycobacteriales</taxon>
        <taxon>Nocardiaceae</taxon>
        <taxon>Rhodococcus</taxon>
    </lineage>
</organism>
<comment type="caution">
    <text evidence="1">The sequence shown here is derived from an EMBL/GenBank/DDBJ whole genome shotgun (WGS) entry which is preliminary data.</text>
</comment>
<dbReference type="RefSeq" id="WP_033097161.1">
    <property type="nucleotide sequence ID" value="NZ_VLJT01000061.1"/>
</dbReference>
<gene>
    <name evidence="1" type="ORF">L618_000600001020</name>
</gene>
<name>A0A562DHM3_RHORH</name>
<dbReference type="EMBL" id="VLJT01000061">
    <property type="protein sequence ID" value="TWH09149.1"/>
    <property type="molecule type" value="Genomic_DNA"/>
</dbReference>
<dbReference type="AlphaFoldDB" id="A0A562DHM3"/>